<dbReference type="GO" id="GO:0043164">
    <property type="term" value="P:Gram-negative-bacterium-type cell wall biogenesis"/>
    <property type="evidence" value="ECO:0007669"/>
    <property type="project" value="TreeGrafter"/>
</dbReference>
<dbReference type="GO" id="GO:0000270">
    <property type="term" value="P:peptidoglycan metabolic process"/>
    <property type="evidence" value="ECO:0007669"/>
    <property type="project" value="TreeGrafter"/>
</dbReference>
<evidence type="ECO:0000259" key="2">
    <source>
        <dbReference type="Pfam" id="PF02698"/>
    </source>
</evidence>
<dbReference type="PANTHER" id="PTHR30336">
    <property type="entry name" value="INNER MEMBRANE PROTEIN, PROBABLE PERMEASE"/>
    <property type="match status" value="1"/>
</dbReference>
<evidence type="ECO:0000256" key="1">
    <source>
        <dbReference type="SAM" id="Phobius"/>
    </source>
</evidence>
<dbReference type="EMBL" id="LVYV01000002">
    <property type="protein sequence ID" value="KZD24777.1"/>
    <property type="molecule type" value="Genomic_DNA"/>
</dbReference>
<feature type="domain" description="DUF218" evidence="2">
    <location>
        <begin position="80"/>
        <end position="246"/>
    </location>
</feature>
<evidence type="ECO:0000313" key="4">
    <source>
        <dbReference type="Proteomes" id="UP000076574"/>
    </source>
</evidence>
<dbReference type="CDD" id="cd06259">
    <property type="entry name" value="YdcF-like"/>
    <property type="match status" value="1"/>
</dbReference>
<comment type="caution">
    <text evidence="3">The sequence shown here is derived from an EMBL/GenBank/DDBJ whole genome shotgun (WGS) entry which is preliminary data.</text>
</comment>
<keyword evidence="1" id="KW-0812">Transmembrane</keyword>
<protein>
    <recommendedName>
        <fullName evidence="2">DUF218 domain-containing protein</fullName>
    </recommendedName>
</protein>
<name>A0A164AGM2_9BRAD</name>
<dbReference type="Gene3D" id="3.40.50.620">
    <property type="entry name" value="HUPs"/>
    <property type="match status" value="1"/>
</dbReference>
<dbReference type="GO" id="GO:0005886">
    <property type="term" value="C:plasma membrane"/>
    <property type="evidence" value="ECO:0007669"/>
    <property type="project" value="TreeGrafter"/>
</dbReference>
<keyword evidence="1" id="KW-0472">Membrane</keyword>
<dbReference type="OrthoDB" id="9809813at2"/>
<feature type="transmembrane region" description="Helical" evidence="1">
    <location>
        <begin position="12"/>
        <end position="35"/>
    </location>
</feature>
<gene>
    <name evidence="3" type="ORF">A4A58_20760</name>
</gene>
<dbReference type="InterPro" id="IPR051599">
    <property type="entry name" value="Cell_Envelope_Assoc"/>
</dbReference>
<organism evidence="3 4">
    <name type="scientific">Tardiphaga robiniae</name>
    <dbReference type="NCBI Taxonomy" id="943830"/>
    <lineage>
        <taxon>Bacteria</taxon>
        <taxon>Pseudomonadati</taxon>
        <taxon>Pseudomonadota</taxon>
        <taxon>Alphaproteobacteria</taxon>
        <taxon>Hyphomicrobiales</taxon>
        <taxon>Nitrobacteraceae</taxon>
        <taxon>Tardiphaga</taxon>
    </lineage>
</organism>
<reference evidence="3 4" key="1">
    <citation type="submission" date="2016-03" db="EMBL/GenBank/DDBJ databases">
        <title>Microsymbionts genomes from the relict species Vavilovia formosa (Stev.) Fed.</title>
        <authorList>
            <person name="Kopat V."/>
            <person name="Chirak E."/>
            <person name="Kimeklis A."/>
            <person name="Andronov E."/>
        </authorList>
    </citation>
    <scope>NUCLEOTIDE SEQUENCE [LARGE SCALE GENOMIC DNA]</scope>
    <source>
        <strain evidence="3 4">Vaf07</strain>
    </source>
</reference>
<dbReference type="AlphaFoldDB" id="A0A164AGM2"/>
<dbReference type="InterPro" id="IPR003848">
    <property type="entry name" value="DUF218"/>
</dbReference>
<proteinExistence type="predicted"/>
<feature type="transmembrane region" description="Helical" evidence="1">
    <location>
        <begin position="41"/>
        <end position="62"/>
    </location>
</feature>
<keyword evidence="1" id="KW-1133">Transmembrane helix</keyword>
<accession>A0A164AGM2</accession>
<dbReference type="InterPro" id="IPR014729">
    <property type="entry name" value="Rossmann-like_a/b/a_fold"/>
</dbReference>
<dbReference type="Proteomes" id="UP000076574">
    <property type="component" value="Unassembled WGS sequence"/>
</dbReference>
<keyword evidence="4" id="KW-1185">Reference proteome</keyword>
<evidence type="ECO:0000313" key="3">
    <source>
        <dbReference type="EMBL" id="KZD24777.1"/>
    </source>
</evidence>
<dbReference type="PANTHER" id="PTHR30336:SF4">
    <property type="entry name" value="ENVELOPE BIOGENESIS FACTOR ELYC"/>
    <property type="match status" value="1"/>
</dbReference>
<dbReference type="Pfam" id="PF02698">
    <property type="entry name" value="DUF218"/>
    <property type="match status" value="1"/>
</dbReference>
<sequence length="266" mass="28865">MFFVLSKTLGNALAPVNFLIGLGVLGAVLSATRLFSLGRGLMITAAVLLVVAAFSPAGRLLIYPLESRFPPWDPGQRAPDGIIVLGGSIDADVSLARDTPVVRRSPDRLIAAAALARQYPNARLVFTGGSPRLVSDAREADYAAAIFESLGVDKSRLIMERQSRNTHENAEFTKALVAPKPGERWVLVTSAFHMPRSIGLFRKAGFPVEAYPVDWWVGGRRDALSFTTLALDGLARTDIAVREWFGLIAYRVTGRIDDLLPGADRH</sequence>
<dbReference type="RefSeq" id="WP_068730607.1">
    <property type="nucleotide sequence ID" value="NZ_LVYV01000002.1"/>
</dbReference>